<keyword evidence="7" id="KW-0762">Sugar transport</keyword>
<dbReference type="Proteomes" id="UP000006859">
    <property type="component" value="Chromosome"/>
</dbReference>
<feature type="transmembrane region" description="Helical" evidence="12">
    <location>
        <begin position="111"/>
        <end position="128"/>
    </location>
</feature>
<dbReference type="STRING" id="198628.Dda3937_01152"/>
<comment type="subcellular location">
    <subcellularLocation>
        <location evidence="2">Cell inner membrane</location>
        <topology evidence="2">Multi-pass membrane protein</topology>
    </subcellularLocation>
    <subcellularLocation>
        <location evidence="12">Cell membrane</location>
        <topology evidence="12">Multi-pass membrane protein</topology>
    </subcellularLocation>
</comment>
<keyword evidence="4 12" id="KW-0813">Transport</keyword>
<evidence type="ECO:0000313" key="15">
    <source>
        <dbReference type="Proteomes" id="UP000006859"/>
    </source>
</evidence>
<dbReference type="EMBL" id="CP002038">
    <property type="protein sequence ID" value="ADM96281.1"/>
    <property type="molecule type" value="Genomic_DNA"/>
</dbReference>
<dbReference type="GO" id="GO:0005886">
    <property type="term" value="C:plasma membrane"/>
    <property type="evidence" value="ECO:0007669"/>
    <property type="project" value="UniProtKB-SubCell"/>
</dbReference>
<feature type="transmembrane region" description="Helical" evidence="12">
    <location>
        <begin position="273"/>
        <end position="295"/>
    </location>
</feature>
<feature type="transmembrane region" description="Helical" evidence="12">
    <location>
        <begin position="334"/>
        <end position="352"/>
    </location>
</feature>
<evidence type="ECO:0000256" key="1">
    <source>
        <dbReference type="ARBA" id="ARBA00002264"/>
    </source>
</evidence>
<dbReference type="GO" id="GO:0015423">
    <property type="term" value="F:ABC-type maltose transporter activity"/>
    <property type="evidence" value="ECO:0007669"/>
    <property type="project" value="TreeGrafter"/>
</dbReference>
<dbReference type="Pfam" id="PF00528">
    <property type="entry name" value="BPD_transp_1"/>
    <property type="match status" value="1"/>
</dbReference>
<reference evidence="14 15" key="1">
    <citation type="journal article" date="2011" name="J. Bacteriol.">
        <title>Genome sequence of the plant-pathogenic bacterium Dickeya dadantii 3937.</title>
        <authorList>
            <person name="Glasner J.D."/>
            <person name="Yang C.H."/>
            <person name="Reverchon S."/>
            <person name="Hugouvieux-Cotte-Pattat N."/>
            <person name="Condemine G."/>
            <person name="Bohin J.P."/>
            <person name="Van Gijsegem F."/>
            <person name="Yang S."/>
            <person name="Franza T."/>
            <person name="Expert D."/>
            <person name="Plunkett G. III"/>
            <person name="San Francisco M.J."/>
            <person name="Charkowski A.O."/>
            <person name="Py B."/>
            <person name="Bell K."/>
            <person name="Rauscher L."/>
            <person name="Rodriguez-Palenzuela P."/>
            <person name="Toussaint A."/>
            <person name="Holeva M.C."/>
            <person name="He S.Y."/>
            <person name="Douet V."/>
            <person name="Boccara M."/>
            <person name="Blanco C."/>
            <person name="Toth I."/>
            <person name="Anderson B.D."/>
            <person name="Biehl B.S."/>
            <person name="Mau B."/>
            <person name="Flynn S.M."/>
            <person name="Barras F."/>
            <person name="Lindeberg M."/>
            <person name="Birch P.R."/>
            <person name="Tsuyumu S."/>
            <person name="Shi X."/>
            <person name="Hibbing M."/>
            <person name="Yap M.N."/>
            <person name="Carpentier M."/>
            <person name="Dassa E."/>
            <person name="Umehara M."/>
            <person name="Kim J.F."/>
            <person name="Rusch M."/>
            <person name="Soni P."/>
            <person name="Mayhew G.F."/>
            <person name="Fouts D.E."/>
            <person name="Gill S.R."/>
            <person name="Blattner F.R."/>
            <person name="Keen N.T."/>
            <person name="Perna N.T."/>
        </authorList>
    </citation>
    <scope>NUCLEOTIDE SEQUENCE [LARGE SCALE GENOMIC DNA]</scope>
    <source>
        <strain evidence="14 15">3937</strain>
    </source>
</reference>
<evidence type="ECO:0000256" key="6">
    <source>
        <dbReference type="ARBA" id="ARBA00022519"/>
    </source>
</evidence>
<dbReference type="eggNOG" id="COG0395">
    <property type="taxonomic scope" value="Bacteria"/>
</dbReference>
<evidence type="ECO:0000256" key="12">
    <source>
        <dbReference type="RuleBase" id="RU363032"/>
    </source>
</evidence>
<name>E0SEM8_DICD3</name>
<dbReference type="SUPFAM" id="SSF161098">
    <property type="entry name" value="MetI-like"/>
    <property type="match status" value="1"/>
</dbReference>
<gene>
    <name evidence="14" type="ordered locus">Dda3937_01152</name>
</gene>
<sequence length="367" mass="40884">MADDEHARAVYSAAYRGDAMTTMNAVDWARQAARSRWNRVGFLASVVLFLTLVSIPIVTPYLWLLAISFTHRDGDSEYQVLWRLLTIAALAYGLLLAVAWRARTEQRARRLRWLVGLAALLVFGLWVAPQLTLHNYRFLWNPDVQATGMQSGTLPSVWTALGNSLLFAGGHTLLVTLLAVPADYALSRLGFRRREGVLKALLLLHAFPVMALTVALFIQLYWMGLLNSLWGVMLVMCALELPFAIFVMKNFFDGVSWDIEMSAITDGASRFQAFRLVVLPQVTGGIIAIATFAFLRGWEEYIFVRTLLIDSGRMTMSLYLFWASQDSMGADSGLIAAVGVIYILPVLALYLLTQKYLTQMSVGGIKG</sequence>
<keyword evidence="9 12" id="KW-1133">Transmembrane helix</keyword>
<evidence type="ECO:0000256" key="4">
    <source>
        <dbReference type="ARBA" id="ARBA00022448"/>
    </source>
</evidence>
<dbReference type="CDD" id="cd06261">
    <property type="entry name" value="TM_PBP2"/>
    <property type="match status" value="1"/>
</dbReference>
<dbReference type="Gene3D" id="1.10.3720.10">
    <property type="entry name" value="MetI-like"/>
    <property type="match status" value="1"/>
</dbReference>
<dbReference type="InterPro" id="IPR050901">
    <property type="entry name" value="BP-dep_ABC_trans_perm"/>
</dbReference>
<dbReference type="HOGENOM" id="CLU_016047_1_2_6"/>
<feature type="transmembrane region" description="Helical" evidence="12">
    <location>
        <begin position="228"/>
        <end position="252"/>
    </location>
</feature>
<protein>
    <recommendedName>
        <fullName evidence="11">Maltose/maltodextrin transport system permease protein MalG</fullName>
    </recommendedName>
</protein>
<evidence type="ECO:0000256" key="10">
    <source>
        <dbReference type="ARBA" id="ARBA00023136"/>
    </source>
</evidence>
<evidence type="ECO:0000256" key="7">
    <source>
        <dbReference type="ARBA" id="ARBA00022597"/>
    </source>
</evidence>
<evidence type="ECO:0000256" key="9">
    <source>
        <dbReference type="ARBA" id="ARBA00022989"/>
    </source>
</evidence>
<evidence type="ECO:0000256" key="3">
    <source>
        <dbReference type="ARBA" id="ARBA00009047"/>
    </source>
</evidence>
<comment type="function">
    <text evidence="1">Part of the ABC transporter complex MalEFGK involved in maltose/maltodextrin import. Probably responsible for the translocation of the substrate across the membrane.</text>
</comment>
<dbReference type="InterPro" id="IPR035906">
    <property type="entry name" value="MetI-like_sf"/>
</dbReference>
<evidence type="ECO:0000259" key="13">
    <source>
        <dbReference type="PROSITE" id="PS50928"/>
    </source>
</evidence>
<evidence type="ECO:0000313" key="14">
    <source>
        <dbReference type="EMBL" id="ADM96281.1"/>
    </source>
</evidence>
<dbReference type="PROSITE" id="PS50928">
    <property type="entry name" value="ABC_TM1"/>
    <property type="match status" value="1"/>
</dbReference>
<comment type="similarity">
    <text evidence="3">Belongs to the binding-protein-dependent transport system permease family. MalFG subfamily.</text>
</comment>
<evidence type="ECO:0000256" key="5">
    <source>
        <dbReference type="ARBA" id="ARBA00022475"/>
    </source>
</evidence>
<feature type="domain" description="ABC transmembrane type-1" evidence="13">
    <location>
        <begin position="161"/>
        <end position="353"/>
    </location>
</feature>
<keyword evidence="5" id="KW-1003">Cell membrane</keyword>
<dbReference type="AlphaFoldDB" id="E0SEM8"/>
<keyword evidence="8 12" id="KW-0812">Transmembrane</keyword>
<dbReference type="PANTHER" id="PTHR32243:SF50">
    <property type="entry name" value="MALTOSE_MALTODEXTRIN TRANSPORT SYSTEM PERMEASE PROTEIN MALG"/>
    <property type="match status" value="1"/>
</dbReference>
<keyword evidence="6" id="KW-0997">Cell inner membrane</keyword>
<dbReference type="PANTHER" id="PTHR32243">
    <property type="entry name" value="MALTOSE TRANSPORT SYSTEM PERMEASE-RELATED"/>
    <property type="match status" value="1"/>
</dbReference>
<accession>E0SEM8</accession>
<keyword evidence="15" id="KW-1185">Reference proteome</keyword>
<evidence type="ECO:0000256" key="8">
    <source>
        <dbReference type="ARBA" id="ARBA00022692"/>
    </source>
</evidence>
<evidence type="ECO:0000256" key="2">
    <source>
        <dbReference type="ARBA" id="ARBA00004429"/>
    </source>
</evidence>
<evidence type="ECO:0000256" key="11">
    <source>
        <dbReference type="ARBA" id="ARBA00041109"/>
    </source>
</evidence>
<dbReference type="GO" id="GO:0042956">
    <property type="term" value="P:maltodextrin transmembrane transport"/>
    <property type="evidence" value="ECO:0007669"/>
    <property type="project" value="TreeGrafter"/>
</dbReference>
<feature type="transmembrane region" description="Helical" evidence="12">
    <location>
        <begin position="201"/>
        <end position="222"/>
    </location>
</feature>
<feature type="transmembrane region" description="Helical" evidence="12">
    <location>
        <begin position="80"/>
        <end position="99"/>
    </location>
</feature>
<organism evidence="14 15">
    <name type="scientific">Dickeya dadantii (strain 3937)</name>
    <name type="common">Erwinia chrysanthemi (strain 3937)</name>
    <dbReference type="NCBI Taxonomy" id="198628"/>
    <lineage>
        <taxon>Bacteria</taxon>
        <taxon>Pseudomonadati</taxon>
        <taxon>Pseudomonadota</taxon>
        <taxon>Gammaproteobacteria</taxon>
        <taxon>Enterobacterales</taxon>
        <taxon>Pectobacteriaceae</taxon>
        <taxon>Dickeya</taxon>
    </lineage>
</organism>
<proteinExistence type="inferred from homology"/>
<keyword evidence="10 12" id="KW-0472">Membrane</keyword>
<dbReference type="KEGG" id="ddd:Dda3937_01152"/>
<feature type="transmembrane region" description="Helical" evidence="12">
    <location>
        <begin position="40"/>
        <end position="68"/>
    </location>
</feature>
<dbReference type="InterPro" id="IPR000515">
    <property type="entry name" value="MetI-like"/>
</dbReference>
<feature type="transmembrane region" description="Helical" evidence="12">
    <location>
        <begin position="157"/>
        <end position="180"/>
    </location>
</feature>